<evidence type="ECO:0000313" key="2">
    <source>
        <dbReference type="Proteomes" id="UP000242763"/>
    </source>
</evidence>
<dbReference type="RefSeq" id="WP_175556632.1">
    <property type="nucleotide sequence ID" value="NZ_FORF01000004.1"/>
</dbReference>
<organism evidence="1 2">
    <name type="scientific">Aquamicrobium aerolatum DSM 21857</name>
    <dbReference type="NCBI Taxonomy" id="1121003"/>
    <lineage>
        <taxon>Bacteria</taxon>
        <taxon>Pseudomonadati</taxon>
        <taxon>Pseudomonadota</taxon>
        <taxon>Alphaproteobacteria</taxon>
        <taxon>Hyphomicrobiales</taxon>
        <taxon>Phyllobacteriaceae</taxon>
        <taxon>Aerobium</taxon>
    </lineage>
</organism>
<keyword evidence="2" id="KW-1185">Reference proteome</keyword>
<evidence type="ECO:0000313" key="1">
    <source>
        <dbReference type="EMBL" id="SFI60949.1"/>
    </source>
</evidence>
<reference evidence="2" key="1">
    <citation type="submission" date="2016-10" db="EMBL/GenBank/DDBJ databases">
        <authorList>
            <person name="Varghese N."/>
            <person name="Submissions S."/>
        </authorList>
    </citation>
    <scope>NUCLEOTIDE SEQUENCE [LARGE SCALE GENOMIC DNA]</scope>
    <source>
        <strain evidence="2">DSM 21857</strain>
    </source>
</reference>
<sequence length="52" mass="5722">MKVTMRLTLDDLVRALRGKAHQLAEEVEAGERRVDAAATGRVKEARDDLTGT</sequence>
<accession>A0A1I3JKZ3</accession>
<dbReference type="EMBL" id="FORF01000004">
    <property type="protein sequence ID" value="SFI60949.1"/>
    <property type="molecule type" value="Genomic_DNA"/>
</dbReference>
<name>A0A1I3JKZ3_9HYPH</name>
<dbReference type="Proteomes" id="UP000242763">
    <property type="component" value="Unassembled WGS sequence"/>
</dbReference>
<proteinExistence type="predicted"/>
<gene>
    <name evidence="1" type="ORF">SAMN03080618_00899</name>
</gene>
<dbReference type="AlphaFoldDB" id="A0A1I3JKZ3"/>
<protein>
    <submittedName>
        <fullName evidence="1">Uncharacterized protein</fullName>
    </submittedName>
</protein>